<dbReference type="AlphaFoldDB" id="A0A383RI43"/>
<dbReference type="EMBL" id="LS992241">
    <property type="protein sequence ID" value="SYX86174.1"/>
    <property type="molecule type" value="Genomic_DNA"/>
</dbReference>
<evidence type="ECO:0000313" key="3">
    <source>
        <dbReference type="EMBL" id="SYX86174.1"/>
    </source>
</evidence>
<organism evidence="3 4">
    <name type="scientific">Paenibacillus alvei</name>
    <name type="common">Bacillus alvei</name>
    <dbReference type="NCBI Taxonomy" id="44250"/>
    <lineage>
        <taxon>Bacteria</taxon>
        <taxon>Bacillati</taxon>
        <taxon>Bacillota</taxon>
        <taxon>Bacilli</taxon>
        <taxon>Bacillales</taxon>
        <taxon>Paenibacillaceae</taxon>
        <taxon>Paenibacillus</taxon>
    </lineage>
</organism>
<evidence type="ECO:0000256" key="1">
    <source>
        <dbReference type="SAM" id="Phobius"/>
    </source>
</evidence>
<dbReference type="Proteomes" id="UP000304148">
    <property type="component" value="Chromosome"/>
</dbReference>
<evidence type="ECO:0000313" key="2">
    <source>
        <dbReference type="EMBL" id="MCY9532196.1"/>
    </source>
</evidence>
<dbReference type="RefSeq" id="WP_021259638.1">
    <property type="nucleotide sequence ID" value="NZ_JAMDLY010000019.1"/>
</dbReference>
<reference evidence="4" key="2">
    <citation type="submission" date="2018-08" db="EMBL/GenBank/DDBJ databases">
        <authorList>
            <person name="Chevrot R."/>
        </authorList>
    </citation>
    <scope>NUCLEOTIDE SEQUENCE [LARGE SCALE GENOMIC DNA]</scope>
</reference>
<reference evidence="2 5" key="3">
    <citation type="submission" date="2022-05" db="EMBL/GenBank/DDBJ databases">
        <title>Genome Sequencing of Bee-Associated Microbes.</title>
        <authorList>
            <person name="Dunlap C."/>
        </authorList>
    </citation>
    <scope>NUCLEOTIDE SEQUENCE [LARGE SCALE GENOMIC DNA]</scope>
    <source>
        <strain evidence="2 5">NRRL NRS-750</strain>
    </source>
</reference>
<gene>
    <name evidence="2" type="ORF">M5X04_23095</name>
    <name evidence="3" type="ORF">PBLR_14596</name>
</gene>
<dbReference type="Proteomes" id="UP001527090">
    <property type="component" value="Unassembled WGS sequence"/>
</dbReference>
<dbReference type="EMBL" id="JAMDLY010000019">
    <property type="protein sequence ID" value="MCY9532196.1"/>
    <property type="molecule type" value="Genomic_DNA"/>
</dbReference>
<keyword evidence="5" id="KW-1185">Reference proteome</keyword>
<evidence type="ECO:0000313" key="4">
    <source>
        <dbReference type="Proteomes" id="UP000304148"/>
    </source>
</evidence>
<keyword evidence="1" id="KW-1133">Transmembrane helix</keyword>
<feature type="transmembrane region" description="Helical" evidence="1">
    <location>
        <begin position="127"/>
        <end position="150"/>
    </location>
</feature>
<accession>A0A383RI43</accession>
<reference evidence="3" key="1">
    <citation type="submission" date="2018-08" db="EMBL/GenBank/DDBJ databases">
        <authorList>
            <person name="Ferrada E.E."/>
            <person name="Latorre B.A."/>
        </authorList>
    </citation>
    <scope>NUCLEOTIDE SEQUENCE</scope>
    <source>
        <strain evidence="3">Paenibacillus B-LR1</strain>
    </source>
</reference>
<keyword evidence="1" id="KW-0812">Transmembrane</keyword>
<feature type="transmembrane region" description="Helical" evidence="1">
    <location>
        <begin position="156"/>
        <end position="176"/>
    </location>
</feature>
<name>A0A383RI43_PAEAL</name>
<protein>
    <submittedName>
        <fullName evidence="3">Uncharacterized protein</fullName>
    </submittedName>
</protein>
<sequence>MTMSKDTEHKMKQFIKQNTQLNMAGSDELTYFEKLVQKANATLGEAKKQAAKFKWTSQKNREAQEDLMGYMSDYIQDLVAEEGISEADAFERAKAAFSVENPDNPLLHSEAKWLHYGEPAVAEAIGLYYGAFMFIGLALGALVGVILQMVVLKEGIGVLFFIVTGIGLMLGLALGMMKNAQISLGRDRIE</sequence>
<proteinExistence type="predicted"/>
<keyword evidence="1" id="KW-0472">Membrane</keyword>
<evidence type="ECO:0000313" key="5">
    <source>
        <dbReference type="Proteomes" id="UP001527090"/>
    </source>
</evidence>